<dbReference type="eggNOG" id="ENOG502RUCK">
    <property type="taxonomic scope" value="Eukaryota"/>
</dbReference>
<reference evidence="4 5" key="1">
    <citation type="submission" date="2009-11" db="EMBL/GenBank/DDBJ databases">
        <title>Annotation of Allomyces macrogynus ATCC 38327.</title>
        <authorList>
            <consortium name="The Broad Institute Genome Sequencing Platform"/>
            <person name="Russ C."/>
            <person name="Cuomo C."/>
            <person name="Burger G."/>
            <person name="Gray M.W."/>
            <person name="Holland P.W.H."/>
            <person name="King N."/>
            <person name="Lang F.B.F."/>
            <person name="Roger A.J."/>
            <person name="Ruiz-Trillo I."/>
            <person name="Young S.K."/>
            <person name="Zeng Q."/>
            <person name="Gargeya S."/>
            <person name="Fitzgerald M."/>
            <person name="Haas B."/>
            <person name="Abouelleil A."/>
            <person name="Alvarado L."/>
            <person name="Arachchi H.M."/>
            <person name="Berlin A."/>
            <person name="Chapman S.B."/>
            <person name="Gearin G."/>
            <person name="Goldberg J."/>
            <person name="Griggs A."/>
            <person name="Gujja S."/>
            <person name="Hansen M."/>
            <person name="Heiman D."/>
            <person name="Howarth C."/>
            <person name="Larimer J."/>
            <person name="Lui A."/>
            <person name="MacDonald P.J.P."/>
            <person name="McCowen C."/>
            <person name="Montmayeur A."/>
            <person name="Murphy C."/>
            <person name="Neiman D."/>
            <person name="Pearson M."/>
            <person name="Priest M."/>
            <person name="Roberts A."/>
            <person name="Saif S."/>
            <person name="Shea T."/>
            <person name="Sisk P."/>
            <person name="Stolte C."/>
            <person name="Sykes S."/>
            <person name="Wortman J."/>
            <person name="Nusbaum C."/>
            <person name="Birren B."/>
        </authorList>
    </citation>
    <scope>NUCLEOTIDE SEQUENCE [LARGE SCALE GENOMIC DNA]</scope>
    <source>
        <strain evidence="4 5">ATCC 38327</strain>
    </source>
</reference>
<feature type="compositionally biased region" description="Basic and acidic residues" evidence="3">
    <location>
        <begin position="34"/>
        <end position="45"/>
    </location>
</feature>
<dbReference type="InterPro" id="IPR027417">
    <property type="entry name" value="P-loop_NTPase"/>
</dbReference>
<feature type="compositionally biased region" description="Low complexity" evidence="3">
    <location>
        <begin position="1113"/>
        <end position="1122"/>
    </location>
</feature>
<evidence type="ECO:0000313" key="5">
    <source>
        <dbReference type="Proteomes" id="UP000054350"/>
    </source>
</evidence>
<dbReference type="Proteomes" id="UP000054350">
    <property type="component" value="Unassembled WGS sequence"/>
</dbReference>
<dbReference type="EMBL" id="GG745383">
    <property type="protein sequence ID" value="KNE72771.1"/>
    <property type="molecule type" value="Genomic_DNA"/>
</dbReference>
<evidence type="ECO:0000256" key="2">
    <source>
        <dbReference type="ARBA" id="ARBA00022737"/>
    </source>
</evidence>
<dbReference type="SUPFAM" id="SSF52540">
    <property type="entry name" value="P-loop containing nucleoside triphosphate hydrolases"/>
    <property type="match status" value="1"/>
</dbReference>
<gene>
    <name evidence="4" type="ORF">AMAG_17099</name>
</gene>
<evidence type="ECO:0000313" key="4">
    <source>
        <dbReference type="EMBL" id="KNE72771.1"/>
    </source>
</evidence>
<dbReference type="SMART" id="SM00015">
    <property type="entry name" value="IQ"/>
    <property type="match status" value="2"/>
</dbReference>
<dbReference type="Gene3D" id="1.20.5.190">
    <property type="match status" value="1"/>
</dbReference>
<dbReference type="GO" id="GO:0005737">
    <property type="term" value="C:cytoplasm"/>
    <property type="evidence" value="ECO:0007669"/>
    <property type="project" value="TreeGrafter"/>
</dbReference>
<keyword evidence="2" id="KW-0677">Repeat</keyword>
<dbReference type="InterPro" id="IPR032675">
    <property type="entry name" value="LRR_dom_sf"/>
</dbReference>
<keyword evidence="1" id="KW-0433">Leucine-rich repeat</keyword>
<feature type="compositionally biased region" description="Acidic residues" evidence="3">
    <location>
        <begin position="18"/>
        <end position="33"/>
    </location>
</feature>
<evidence type="ECO:0000256" key="1">
    <source>
        <dbReference type="ARBA" id="ARBA00022614"/>
    </source>
</evidence>
<accession>A0A0L0TDL6</accession>
<dbReference type="SUPFAM" id="SSF52058">
    <property type="entry name" value="L domain-like"/>
    <property type="match status" value="1"/>
</dbReference>
<protein>
    <submittedName>
        <fullName evidence="4">Uncharacterized protein</fullName>
    </submittedName>
</protein>
<name>A0A0L0TDL6_ALLM3</name>
<feature type="compositionally biased region" description="Low complexity" evidence="3">
    <location>
        <begin position="90"/>
        <end position="107"/>
    </location>
</feature>
<organism evidence="4 5">
    <name type="scientific">Allomyces macrogynus (strain ATCC 38327)</name>
    <name type="common">Allomyces javanicus var. macrogynus</name>
    <dbReference type="NCBI Taxonomy" id="578462"/>
    <lineage>
        <taxon>Eukaryota</taxon>
        <taxon>Fungi</taxon>
        <taxon>Fungi incertae sedis</taxon>
        <taxon>Blastocladiomycota</taxon>
        <taxon>Blastocladiomycetes</taxon>
        <taxon>Blastocladiales</taxon>
        <taxon>Blastocladiaceae</taxon>
        <taxon>Allomyces</taxon>
    </lineage>
</organism>
<evidence type="ECO:0000256" key="3">
    <source>
        <dbReference type="SAM" id="MobiDB-lite"/>
    </source>
</evidence>
<dbReference type="Gene3D" id="3.80.10.10">
    <property type="entry name" value="Ribonuclease Inhibitor"/>
    <property type="match status" value="2"/>
</dbReference>
<dbReference type="VEuPathDB" id="FungiDB:AMAG_17099"/>
<dbReference type="PROSITE" id="PS50096">
    <property type="entry name" value="IQ"/>
    <property type="match status" value="1"/>
</dbReference>
<dbReference type="InterPro" id="IPR000048">
    <property type="entry name" value="IQ_motif_EF-hand-BS"/>
</dbReference>
<reference evidence="5" key="2">
    <citation type="submission" date="2009-11" db="EMBL/GenBank/DDBJ databases">
        <title>The Genome Sequence of Allomyces macrogynus strain ATCC 38327.</title>
        <authorList>
            <consortium name="The Broad Institute Genome Sequencing Platform"/>
            <person name="Russ C."/>
            <person name="Cuomo C."/>
            <person name="Shea T."/>
            <person name="Young S.K."/>
            <person name="Zeng Q."/>
            <person name="Koehrsen M."/>
            <person name="Haas B."/>
            <person name="Borodovsky M."/>
            <person name="Guigo R."/>
            <person name="Alvarado L."/>
            <person name="Berlin A."/>
            <person name="Borenstein D."/>
            <person name="Chen Z."/>
            <person name="Engels R."/>
            <person name="Freedman E."/>
            <person name="Gellesch M."/>
            <person name="Goldberg J."/>
            <person name="Griggs A."/>
            <person name="Gujja S."/>
            <person name="Heiman D."/>
            <person name="Hepburn T."/>
            <person name="Howarth C."/>
            <person name="Jen D."/>
            <person name="Larson L."/>
            <person name="Lewis B."/>
            <person name="Mehta T."/>
            <person name="Park D."/>
            <person name="Pearson M."/>
            <person name="Roberts A."/>
            <person name="Saif S."/>
            <person name="Shenoy N."/>
            <person name="Sisk P."/>
            <person name="Stolte C."/>
            <person name="Sykes S."/>
            <person name="Walk T."/>
            <person name="White J."/>
            <person name="Yandava C."/>
            <person name="Burger G."/>
            <person name="Gray M.W."/>
            <person name="Holland P.W.H."/>
            <person name="King N."/>
            <person name="Lang F.B.F."/>
            <person name="Roger A.J."/>
            <person name="Ruiz-Trillo I."/>
            <person name="Lander E."/>
            <person name="Nusbaum C."/>
        </authorList>
    </citation>
    <scope>NUCLEOTIDE SEQUENCE [LARGE SCALE GENOMIC DNA]</scope>
    <source>
        <strain evidence="5">ATCC 38327</strain>
    </source>
</reference>
<feature type="compositionally biased region" description="Low complexity" evidence="3">
    <location>
        <begin position="1080"/>
        <end position="1106"/>
    </location>
</feature>
<feature type="region of interest" description="Disordered" evidence="3">
    <location>
        <begin position="1044"/>
        <end position="1159"/>
    </location>
</feature>
<feature type="compositionally biased region" description="Basic and acidic residues" evidence="3">
    <location>
        <begin position="56"/>
        <end position="69"/>
    </location>
</feature>
<dbReference type="Pfam" id="PF00612">
    <property type="entry name" value="IQ"/>
    <property type="match status" value="1"/>
</dbReference>
<proteinExistence type="predicted"/>
<feature type="compositionally biased region" description="Polar residues" evidence="3">
    <location>
        <begin position="132"/>
        <end position="141"/>
    </location>
</feature>
<sequence length="1373" mass="146624">MHSARSSALGLVPPPLLADDESDIESDLEDDVEDLIRLELAKPDLPDVVESDEDADSKTEAATDTESARPPKIAGPEDSVVLPRTTSGNPVPGVPRAAAMAPAPTAPSGFVASRANSPTTAAAPIQDPHRQLPSSRPPSSTLVTADRALVAGSPPPPESISLTDLEHLTQHIINAAQQRTDRQFQLEQATLLATAADRAAHRARTALHTQKRHLAVLIDAGDTDLRVRLDTERDRTTALTTKAAAAAAALRDMANAWRTRRDAVDHARETAAAAATRAARTVAARRAEWATVDADLRALEALHVRELDRAEMLRAAKEESDGARARRASTVADAGQWHLALNEGMATVLRPAQMVVRGGGTAGGLSSVAEDEAQPEMMLDLTKYSGLKMVAASAKAVATVAGLDRNSNAYAVDLSNNQIKNMDFLTHAAKIKILCMSKNKISDVKMIEDLSSLMWLDLSYNPLLKTMDLPTQFYFLVYLNVSYCGLQAVPSLGLPVLMELHVSGNQLTELAVPCWVPLLETLIADHNGIQKIWPLDNCPMLRTLSLKNNRVFSEHELLSLVTCQNLSTVNLLGNEIASSPDRASVARFFPAWMPQRDAGMAPSERERLDRLLFRALTRSLTTRYCAIKDPVISGDMEILDRVLVDAKQLIANIGDIHAQFQDLMCILKGEPLPALPTVTTATTAAAFTSPSPLDISARESAAYHNLTRLCRQCMDGNLPDMAHAVYGRARALLVEAHGYQLAMRFQAQARGFLARMRCGQWIHAIVGLQRRWRAVLDARKREEVERRERAAAKVQAVWRGWRVRRVVAFIRGLRDERATKDAAARVEVDDDEVDLEDLDELAVVEPAADLDDLLDDRVLQQLDAVVQAFPSHASLVEHVAGLSAAPSFDAADHNTESPSAHVPSPGPILDSLRPTADEVDPVRDAARDRRTTKLATSHNGARFAGLGYGLGAKWTAAFGGVFGKLSPLDAMAEQKPDSETLAVLVAQRKQMEAYAHDLKLGTTAGQSGTGNSYDDDAGPVRPFRSGVRLSLDLGRGGIAGLPVHRGTLSGTGKWPSEPAPGGSGLDAPDFQRGHVSEPQDGAAAGADGVGFASRRASRASVAGSGASRRESASDGGSRRSPIGPGGLARLPPIGASSREDLEEGESSGSGAGACDELRSAWPDDSRNAWDLDPVADTFAANRFADGTGDGPAHARVDDPRTQDLAASWGSATAATSLHSSSLSSTHARMHIDPVRPPPGRHLPPPPVAPAPVKFIWDLNLTAPPPPPPPDADFAHVATPPAPPSTKFPPLRPNVPVVARGGGARHLYSATLADLRLAAAAVEAEDHMVLAHVLRHGVVGTASPPLPGPLQALVLPPVMAVGNVVRARERLDPT</sequence>
<feature type="region of interest" description="Disordered" evidence="3">
    <location>
        <begin position="1"/>
        <end position="141"/>
    </location>
</feature>
<dbReference type="STRING" id="578462.A0A0L0TDL6"/>
<keyword evidence="5" id="KW-1185">Reference proteome</keyword>
<dbReference type="PANTHER" id="PTHR15454">
    <property type="entry name" value="NISCHARIN RELATED"/>
    <property type="match status" value="1"/>
</dbReference>
<dbReference type="OrthoDB" id="7451790at2759"/>